<dbReference type="PROSITE" id="PS01124">
    <property type="entry name" value="HTH_ARAC_FAMILY_2"/>
    <property type="match status" value="1"/>
</dbReference>
<dbReference type="SMART" id="SM00342">
    <property type="entry name" value="HTH_ARAC"/>
    <property type="match status" value="1"/>
</dbReference>
<dbReference type="GO" id="GO:0003700">
    <property type="term" value="F:DNA-binding transcription factor activity"/>
    <property type="evidence" value="ECO:0007669"/>
    <property type="project" value="InterPro"/>
</dbReference>
<dbReference type="RefSeq" id="WP_156743691.1">
    <property type="nucleotide sequence ID" value="NZ_CACRYJ010000070.1"/>
</dbReference>
<keyword evidence="3" id="KW-0804">Transcription</keyword>
<dbReference type="Proteomes" id="UP000419743">
    <property type="component" value="Unassembled WGS sequence"/>
</dbReference>
<dbReference type="Gene3D" id="1.10.10.60">
    <property type="entry name" value="Homeodomain-like"/>
    <property type="match status" value="1"/>
</dbReference>
<dbReference type="InterPro" id="IPR037923">
    <property type="entry name" value="HTH-like"/>
</dbReference>
<dbReference type="AlphaFoldDB" id="A0A7M4DSH8"/>
<keyword evidence="2" id="KW-0238">DNA-binding</keyword>
<dbReference type="InterPro" id="IPR013096">
    <property type="entry name" value="Cupin_2"/>
</dbReference>
<accession>A0A7M4DSH8</accession>
<keyword evidence="1" id="KW-0805">Transcription regulation</keyword>
<evidence type="ECO:0000259" key="4">
    <source>
        <dbReference type="PROSITE" id="PS01124"/>
    </source>
</evidence>
<dbReference type="InterPro" id="IPR014710">
    <property type="entry name" value="RmlC-like_jellyroll"/>
</dbReference>
<feature type="domain" description="HTH araC/xylS-type" evidence="4">
    <location>
        <begin position="172"/>
        <end position="270"/>
    </location>
</feature>
<evidence type="ECO:0000256" key="2">
    <source>
        <dbReference type="ARBA" id="ARBA00023125"/>
    </source>
</evidence>
<dbReference type="EMBL" id="CACRYJ010000070">
    <property type="protein sequence ID" value="VZO40422.1"/>
    <property type="molecule type" value="Genomic_DNA"/>
</dbReference>
<dbReference type="Gene3D" id="2.60.120.10">
    <property type="entry name" value="Jelly Rolls"/>
    <property type="match status" value="1"/>
</dbReference>
<evidence type="ECO:0000256" key="3">
    <source>
        <dbReference type="ARBA" id="ARBA00023163"/>
    </source>
</evidence>
<dbReference type="PANTHER" id="PTHR46796">
    <property type="entry name" value="HTH-TYPE TRANSCRIPTIONAL ACTIVATOR RHAS-RELATED"/>
    <property type="match status" value="1"/>
</dbReference>
<dbReference type="InterPro" id="IPR018060">
    <property type="entry name" value="HTH_AraC"/>
</dbReference>
<dbReference type="InterPro" id="IPR009057">
    <property type="entry name" value="Homeodomain-like_sf"/>
</dbReference>
<evidence type="ECO:0000256" key="1">
    <source>
        <dbReference type="ARBA" id="ARBA00023015"/>
    </source>
</evidence>
<dbReference type="Pfam" id="PF07883">
    <property type="entry name" value="Cupin_2"/>
    <property type="match status" value="1"/>
</dbReference>
<organism evidence="5 6">
    <name type="scientific">Occultella aeris</name>
    <dbReference type="NCBI Taxonomy" id="2761496"/>
    <lineage>
        <taxon>Bacteria</taxon>
        <taxon>Bacillati</taxon>
        <taxon>Actinomycetota</taxon>
        <taxon>Actinomycetes</taxon>
        <taxon>Micrococcales</taxon>
        <taxon>Ruaniaceae</taxon>
        <taxon>Occultella</taxon>
    </lineage>
</organism>
<keyword evidence="6" id="KW-1185">Reference proteome</keyword>
<dbReference type="GO" id="GO:0043565">
    <property type="term" value="F:sequence-specific DNA binding"/>
    <property type="evidence" value="ECO:0007669"/>
    <property type="project" value="InterPro"/>
</dbReference>
<reference evidence="5 6" key="1">
    <citation type="submission" date="2019-11" db="EMBL/GenBank/DDBJ databases">
        <authorList>
            <person name="Criscuolo A."/>
        </authorList>
    </citation>
    <scope>NUCLEOTIDE SEQUENCE [LARGE SCALE GENOMIC DNA]</scope>
    <source>
        <strain evidence="5">CIP111667</strain>
    </source>
</reference>
<dbReference type="Pfam" id="PF12833">
    <property type="entry name" value="HTH_18"/>
    <property type="match status" value="1"/>
</dbReference>
<name>A0A7M4DSH8_9MICO</name>
<protein>
    <submittedName>
        <fullName evidence="5">Melibiose operon regulatory protein</fullName>
    </submittedName>
</protein>
<dbReference type="SUPFAM" id="SSF46689">
    <property type="entry name" value="Homeodomain-like"/>
    <property type="match status" value="1"/>
</dbReference>
<dbReference type="InterPro" id="IPR050204">
    <property type="entry name" value="AraC_XylS_family_regulators"/>
</dbReference>
<evidence type="ECO:0000313" key="6">
    <source>
        <dbReference type="Proteomes" id="UP000419743"/>
    </source>
</evidence>
<evidence type="ECO:0000313" key="5">
    <source>
        <dbReference type="EMBL" id="VZO40422.1"/>
    </source>
</evidence>
<comment type="caution">
    <text evidence="5">The sequence shown here is derived from an EMBL/GenBank/DDBJ whole genome shotgun (WGS) entry which is preliminary data.</text>
</comment>
<gene>
    <name evidence="5" type="primary">melR_2</name>
    <name evidence="5" type="ORF">HALOF300_05126</name>
</gene>
<sequence length="277" mass="29330">MENSAVETMQPGIWTHLGPAPVMARPHRHDDVELNLVVSGRLDYLFGGAPVSVSAGQIALFWAATPHHLTPAGTETLGGWVHLPLGTALGWSLPAQDLATLLRPRPVIVDAATVSGDAGARFASWHAELLEADAAIALLEVQALVRRLLRAGRAAPEAPDGGAHPGRARAAVEMARFIAAHFREPIAPADVARAAHLNPTYAMTLFRRSVGTTIGTYLSRCRVAEAQRLLISTTMTTADVAHASGFSSQSAFYEQFTRLCGRAPGGYRQAVRAGAPG</sequence>
<proteinExistence type="predicted"/>
<dbReference type="SUPFAM" id="SSF51215">
    <property type="entry name" value="Regulatory protein AraC"/>
    <property type="match status" value="1"/>
</dbReference>